<feature type="compositionally biased region" description="Low complexity" evidence="1">
    <location>
        <begin position="51"/>
        <end position="61"/>
    </location>
</feature>
<dbReference type="EMBL" id="LR903368">
    <property type="protein sequence ID" value="CAD7251818.1"/>
    <property type="molecule type" value="Genomic_DNA"/>
</dbReference>
<dbReference type="Proteomes" id="UP000677054">
    <property type="component" value="Unassembled WGS sequence"/>
</dbReference>
<evidence type="ECO:0000313" key="3">
    <source>
        <dbReference type="Proteomes" id="UP000677054"/>
    </source>
</evidence>
<sequence length="103" mass="11962">MEEVRRRGEPGPRPTGRDAERRRSQEREGWQRRYERYPRRRSGREPTVASGRWRPLPGGWRPLPPASTTTDSHGDGDVADREDVVRRPNDMDAVVQYGGWIPL</sequence>
<feature type="compositionally biased region" description="Basic and acidic residues" evidence="1">
    <location>
        <begin position="1"/>
        <end position="37"/>
    </location>
</feature>
<evidence type="ECO:0000256" key="1">
    <source>
        <dbReference type="SAM" id="MobiDB-lite"/>
    </source>
</evidence>
<reference evidence="2" key="1">
    <citation type="submission" date="2020-11" db="EMBL/GenBank/DDBJ databases">
        <authorList>
            <person name="Tran Van P."/>
        </authorList>
    </citation>
    <scope>NUCLEOTIDE SEQUENCE</scope>
</reference>
<dbReference type="AlphaFoldDB" id="A0A7R9ADD7"/>
<feature type="region of interest" description="Disordered" evidence="1">
    <location>
        <begin position="1"/>
        <end position="80"/>
    </location>
</feature>
<gene>
    <name evidence="2" type="ORF">DSTB1V02_LOCUS11580</name>
</gene>
<protein>
    <submittedName>
        <fullName evidence="2">Uncharacterized protein</fullName>
    </submittedName>
</protein>
<keyword evidence="3" id="KW-1185">Reference proteome</keyword>
<evidence type="ECO:0000313" key="2">
    <source>
        <dbReference type="EMBL" id="CAD7251818.1"/>
    </source>
</evidence>
<accession>A0A7R9ADD7</accession>
<organism evidence="2">
    <name type="scientific">Darwinula stevensoni</name>
    <dbReference type="NCBI Taxonomy" id="69355"/>
    <lineage>
        <taxon>Eukaryota</taxon>
        <taxon>Metazoa</taxon>
        <taxon>Ecdysozoa</taxon>
        <taxon>Arthropoda</taxon>
        <taxon>Crustacea</taxon>
        <taxon>Oligostraca</taxon>
        <taxon>Ostracoda</taxon>
        <taxon>Podocopa</taxon>
        <taxon>Podocopida</taxon>
        <taxon>Darwinulocopina</taxon>
        <taxon>Darwinuloidea</taxon>
        <taxon>Darwinulidae</taxon>
        <taxon>Darwinula</taxon>
    </lineage>
</organism>
<dbReference type="EMBL" id="CAJPEV010003851">
    <property type="protein sequence ID" value="CAG0900666.1"/>
    <property type="molecule type" value="Genomic_DNA"/>
</dbReference>
<name>A0A7R9ADD7_9CRUS</name>
<proteinExistence type="predicted"/>